<evidence type="ECO:0000313" key="2">
    <source>
        <dbReference type="Proteomes" id="UP000601789"/>
    </source>
</evidence>
<comment type="caution">
    <text evidence="1">The sequence shown here is derived from an EMBL/GenBank/DDBJ whole genome shotgun (WGS) entry which is preliminary data.</text>
</comment>
<proteinExistence type="predicted"/>
<sequence length="90" mass="9745">MTTVVVFRAANLSAKRGCERGIVSHPQSASGMARSFLGDTSFELFQKPFSRVSKAFQADLSFENAHELHGHLSKGVDAACAKKLSNRSMS</sequence>
<accession>A0ABS0SD29</accession>
<dbReference type="EMBL" id="JADGMQ010000003">
    <property type="protein sequence ID" value="MBI1620333.1"/>
    <property type="molecule type" value="Genomic_DNA"/>
</dbReference>
<organism evidence="1 2">
    <name type="scientific">Aquamicrobium zhengzhouense</name>
    <dbReference type="NCBI Taxonomy" id="2781738"/>
    <lineage>
        <taxon>Bacteria</taxon>
        <taxon>Pseudomonadati</taxon>
        <taxon>Pseudomonadota</taxon>
        <taxon>Alphaproteobacteria</taxon>
        <taxon>Hyphomicrobiales</taxon>
        <taxon>Phyllobacteriaceae</taxon>
        <taxon>Aquamicrobium</taxon>
    </lineage>
</organism>
<evidence type="ECO:0000313" key="1">
    <source>
        <dbReference type="EMBL" id="MBI1620333.1"/>
    </source>
</evidence>
<keyword evidence="2" id="KW-1185">Reference proteome</keyword>
<gene>
    <name evidence="1" type="ORF">IOD40_06600</name>
</gene>
<dbReference type="Proteomes" id="UP000601789">
    <property type="component" value="Unassembled WGS sequence"/>
</dbReference>
<reference evidence="1 2" key="1">
    <citation type="submission" date="2020-10" db="EMBL/GenBank/DDBJ databases">
        <title>Aquamicrobium zhengzhouensis sp. nov., a exopolysaccharide producing bacterium isolated from farmland soil.</title>
        <authorList>
            <person name="Wang X."/>
        </authorList>
    </citation>
    <scope>NUCLEOTIDE SEQUENCE [LARGE SCALE GENOMIC DNA]</scope>
    <source>
        <strain evidence="2">cd-1</strain>
    </source>
</reference>
<dbReference type="RefSeq" id="WP_198475590.1">
    <property type="nucleotide sequence ID" value="NZ_JADGMQ010000003.1"/>
</dbReference>
<name>A0ABS0SD29_9HYPH</name>
<protein>
    <submittedName>
        <fullName evidence="1">Uncharacterized protein</fullName>
    </submittedName>
</protein>